<proteinExistence type="inferred from homology"/>
<dbReference type="SMART" id="SM00640">
    <property type="entry name" value="Glyco_32"/>
    <property type="match status" value="1"/>
</dbReference>
<dbReference type="Gene3D" id="1.20.1250.20">
    <property type="entry name" value="MFS general substrate transporter like domains"/>
    <property type="match status" value="1"/>
</dbReference>
<dbReference type="EMBL" id="PXOF01000079">
    <property type="protein sequence ID" value="RGP67723.1"/>
    <property type="molecule type" value="Genomic_DNA"/>
</dbReference>
<dbReference type="InterPro" id="IPR005828">
    <property type="entry name" value="MFS_sugar_transport-like"/>
</dbReference>
<dbReference type="FunFam" id="1.20.1250.20:FF:000254">
    <property type="entry name" value="MAL31p Maltose permease"/>
    <property type="match status" value="1"/>
</dbReference>
<dbReference type="InterPro" id="IPR001362">
    <property type="entry name" value="Glyco_hydro_32"/>
</dbReference>
<keyword evidence="10" id="KW-0326">Glycosidase</keyword>
<dbReference type="InterPro" id="IPR050360">
    <property type="entry name" value="MFS_Sugar_Transporters"/>
</dbReference>
<dbReference type="InterPro" id="IPR003663">
    <property type="entry name" value="Sugar/inositol_transpt"/>
</dbReference>
<evidence type="ECO:0000256" key="11">
    <source>
        <dbReference type="SAM" id="Phobius"/>
    </source>
</evidence>
<keyword evidence="4" id="KW-0813">Transport</keyword>
<evidence type="ECO:0000256" key="8">
    <source>
        <dbReference type="ARBA" id="ARBA00022989"/>
    </source>
</evidence>
<feature type="transmembrane region" description="Helical" evidence="11">
    <location>
        <begin position="99"/>
        <end position="118"/>
    </location>
</feature>
<feature type="transmembrane region" description="Helical" evidence="11">
    <location>
        <begin position="406"/>
        <end position="429"/>
    </location>
</feature>
<dbReference type="CDD" id="cd18621">
    <property type="entry name" value="GH32_XdINV-like"/>
    <property type="match status" value="1"/>
</dbReference>
<protein>
    <submittedName>
        <fullName evidence="13">Beta-insoluble isoenzyme 3</fullName>
    </submittedName>
</protein>
<feature type="transmembrane region" description="Helical" evidence="11">
    <location>
        <begin position="130"/>
        <end position="148"/>
    </location>
</feature>
<dbReference type="InterPro" id="IPR020846">
    <property type="entry name" value="MFS_dom"/>
</dbReference>
<dbReference type="Pfam" id="PF00251">
    <property type="entry name" value="Glyco_hydro_32N"/>
    <property type="match status" value="1"/>
</dbReference>
<feature type="transmembrane region" description="Helical" evidence="11">
    <location>
        <begin position="227"/>
        <end position="248"/>
    </location>
</feature>
<dbReference type="Pfam" id="PF08244">
    <property type="entry name" value="Glyco_hydro_32C"/>
    <property type="match status" value="1"/>
</dbReference>
<sequence>MALEKPHPTVKQIVNDEMKGQSQHAEASAATALEHELTLRDALRLYPKAIFFSLVFSMAIIMEGYDMALIGSFYGYESFRNKYGNQPNPDGGMVISADWQTYIQVGGMCGQIFGLYLNGWVSDAIGYKKTMILAQIIMIAFTFIVFFAKNIQMILAGQILMGIPWGVFQTLTLAYASDIAPVVLRPYLTAYVNLCWVIGQLISAGVLRGLLNLDNEWSYRVPFALQWIWPPFIILGTVFAPESPWWLVRMGRHADAKEAILKLVSPKPDIKFNADAQVSMIHETNELEKATSAGTNYWHCFMRADLRRTEIASITYVAQAMCGSVLMGYSVQFYERAGLSSNNAFTLNIVQYSVGAVGVILSWFLMSKYGRRALYITGTSCLFVILLVVGGLGFAPQTNSGPSWAVGSLLIFYTFVYDLAVGPVCYTIVAEIPSTRLKAKTIVLARNFNNMAGLVNNTLMPRMLGVHAWNWGAKTGLFWAAFCFLIMVWAYFRLPEPKGRTFGELDVLFEHRSSNRLKEDITTTKGDHRSQTVTMTVKNTTPRPRWHPSPTYHLKAPRGWINDPCAPGYDAATGTYHLSYQWNPKSCDWGDITWGHLTSRDGLTWKQNTQNPVLEPSESYDKEGIFTGCLHPTGLQGEEGQLTVIYSSITHLPIHWTLPYTRNCAGLSVATSNDGGKTWQKSEQNPILDGEPEGVTVTGFRDPFLAEWPAMDEMRREVSLYGFVSGGIVGGGPTVFLYAISPTDLTQWTYLGPLVDLPTGYSPSGRWGGDFGVNWECVNFMTLHNDSEECPFMLMGTEGGVKPGAKEGAEQWSLWMAGSLEQTQEGPRLKPEFDGILDHGCLYAPNSYEHPITKNRIVWGWLKEDDLTLACRENKGWTGYFSLPRELFLYSVDNVTRSLTSPLQDLGCIKATDNGRGSSTIQTLGIRPLPNLDGLRREKPTYWNSLDSTTNLGGLINAHSGCWELEATIKVSPNDQSMGFWIRHNEDLTQGTSIHFSPQTEAMTIDKVISNNETDIEKAPASGPFTLFYSDRNGSEELEKLHLRIFCDGDVLEVFANDRFALSTMVYADTKDCTGISWFVEGQEPSESVFESIKLWENMREVLEVDEPVVYERSQL</sequence>
<keyword evidence="7" id="KW-0378">Hydrolase</keyword>
<dbReference type="SUPFAM" id="SSF103473">
    <property type="entry name" value="MFS general substrate transporter"/>
    <property type="match status" value="1"/>
</dbReference>
<dbReference type="SUPFAM" id="SSF49899">
    <property type="entry name" value="Concanavalin A-like lectins/glucanases"/>
    <property type="match status" value="1"/>
</dbReference>
<dbReference type="Pfam" id="PF00083">
    <property type="entry name" value="Sugar_tr"/>
    <property type="match status" value="1"/>
</dbReference>
<comment type="similarity">
    <text evidence="2">Belongs to the glycosyl hydrolase 32 family.</text>
</comment>
<feature type="transmembrane region" description="Helical" evidence="11">
    <location>
        <begin position="188"/>
        <end position="207"/>
    </location>
</feature>
<dbReference type="NCBIfam" id="TIGR00879">
    <property type="entry name" value="SP"/>
    <property type="match status" value="1"/>
</dbReference>
<keyword evidence="8 11" id="KW-1133">Transmembrane helix</keyword>
<evidence type="ECO:0000313" key="14">
    <source>
        <dbReference type="Proteomes" id="UP000266152"/>
    </source>
</evidence>
<name>A0A395S5P4_FUSSP</name>
<accession>A0A395S5P4</accession>
<evidence type="ECO:0000256" key="2">
    <source>
        <dbReference type="ARBA" id="ARBA00009902"/>
    </source>
</evidence>
<dbReference type="PANTHER" id="PTHR48022">
    <property type="entry name" value="PLASTIDIC GLUCOSE TRANSPORTER 4"/>
    <property type="match status" value="1"/>
</dbReference>
<dbReference type="InterPro" id="IPR036259">
    <property type="entry name" value="MFS_trans_sf"/>
</dbReference>
<feature type="transmembrane region" description="Helical" evidence="11">
    <location>
        <begin position="49"/>
        <end position="74"/>
    </location>
</feature>
<comment type="subcellular location">
    <subcellularLocation>
        <location evidence="1">Membrane</location>
        <topology evidence="1">Multi-pass membrane protein</topology>
    </subcellularLocation>
</comment>
<evidence type="ECO:0000256" key="6">
    <source>
        <dbReference type="ARBA" id="ARBA00022692"/>
    </source>
</evidence>
<evidence type="ECO:0000256" key="9">
    <source>
        <dbReference type="ARBA" id="ARBA00023136"/>
    </source>
</evidence>
<feature type="transmembrane region" description="Helical" evidence="11">
    <location>
        <begin position="311"/>
        <end position="329"/>
    </location>
</feature>
<dbReference type="InterPro" id="IPR013189">
    <property type="entry name" value="Glyco_hydro_32_C"/>
</dbReference>
<dbReference type="GO" id="GO:0005351">
    <property type="term" value="F:carbohydrate:proton symporter activity"/>
    <property type="evidence" value="ECO:0007669"/>
    <property type="project" value="TreeGrafter"/>
</dbReference>
<dbReference type="Gene3D" id="2.115.10.20">
    <property type="entry name" value="Glycosyl hydrolase domain, family 43"/>
    <property type="match status" value="1"/>
</dbReference>
<dbReference type="InterPro" id="IPR023296">
    <property type="entry name" value="Glyco_hydro_beta-prop_sf"/>
</dbReference>
<dbReference type="InterPro" id="IPR013148">
    <property type="entry name" value="Glyco_hydro_32_N"/>
</dbReference>
<organism evidence="13 14">
    <name type="scientific">Fusarium sporotrichioides</name>
    <dbReference type="NCBI Taxonomy" id="5514"/>
    <lineage>
        <taxon>Eukaryota</taxon>
        <taxon>Fungi</taxon>
        <taxon>Dikarya</taxon>
        <taxon>Ascomycota</taxon>
        <taxon>Pezizomycotina</taxon>
        <taxon>Sordariomycetes</taxon>
        <taxon>Hypocreomycetidae</taxon>
        <taxon>Hypocreales</taxon>
        <taxon>Nectriaceae</taxon>
        <taxon>Fusarium</taxon>
    </lineage>
</organism>
<dbReference type="Gene3D" id="2.60.120.560">
    <property type="entry name" value="Exo-inulinase, domain 1"/>
    <property type="match status" value="1"/>
</dbReference>
<comment type="similarity">
    <text evidence="3">Belongs to the major facilitator superfamily. Sugar transporter (TC 2.A.1.1) family.</text>
</comment>
<dbReference type="PANTHER" id="PTHR48022:SF5">
    <property type="entry name" value="ALPHA-GLUCOSIDES PERMEASE MPH2-RELATED"/>
    <property type="match status" value="1"/>
</dbReference>
<evidence type="ECO:0000256" key="5">
    <source>
        <dbReference type="ARBA" id="ARBA00022597"/>
    </source>
</evidence>
<feature type="domain" description="Major facilitator superfamily (MFS) profile" evidence="12">
    <location>
        <begin position="52"/>
        <end position="498"/>
    </location>
</feature>
<reference evidence="13 14" key="1">
    <citation type="journal article" date="2018" name="PLoS Pathog.">
        <title>Evolution of structural diversity of trichothecenes, a family of toxins produced by plant pathogenic and entomopathogenic fungi.</title>
        <authorList>
            <person name="Proctor R.H."/>
            <person name="McCormick S.P."/>
            <person name="Kim H.S."/>
            <person name="Cardoza R.E."/>
            <person name="Stanley A.M."/>
            <person name="Lindo L."/>
            <person name="Kelly A."/>
            <person name="Brown D.W."/>
            <person name="Lee T."/>
            <person name="Vaughan M.M."/>
            <person name="Alexander N.J."/>
            <person name="Busman M."/>
            <person name="Gutierrez S."/>
        </authorList>
    </citation>
    <scope>NUCLEOTIDE SEQUENCE [LARGE SCALE GENOMIC DNA]</scope>
    <source>
        <strain evidence="13 14">NRRL 3299</strain>
    </source>
</reference>
<evidence type="ECO:0000259" key="12">
    <source>
        <dbReference type="PROSITE" id="PS50850"/>
    </source>
</evidence>
<feature type="transmembrane region" description="Helical" evidence="11">
    <location>
        <begin position="154"/>
        <end position="176"/>
    </location>
</feature>
<comment type="caution">
    <text evidence="13">The sequence shown here is derived from an EMBL/GenBank/DDBJ whole genome shotgun (WGS) entry which is preliminary data.</text>
</comment>
<dbReference type="Proteomes" id="UP000266152">
    <property type="component" value="Unassembled WGS sequence"/>
</dbReference>
<dbReference type="PROSITE" id="PS50850">
    <property type="entry name" value="MFS"/>
    <property type="match status" value="1"/>
</dbReference>
<evidence type="ECO:0000256" key="10">
    <source>
        <dbReference type="ARBA" id="ARBA00023295"/>
    </source>
</evidence>
<evidence type="ECO:0000313" key="13">
    <source>
        <dbReference type="EMBL" id="RGP67723.1"/>
    </source>
</evidence>
<dbReference type="GO" id="GO:0016020">
    <property type="term" value="C:membrane"/>
    <property type="evidence" value="ECO:0007669"/>
    <property type="project" value="UniProtKB-SubCell"/>
</dbReference>
<dbReference type="GO" id="GO:0005975">
    <property type="term" value="P:carbohydrate metabolic process"/>
    <property type="evidence" value="ECO:0007669"/>
    <property type="project" value="InterPro"/>
</dbReference>
<keyword evidence="9 11" id="KW-0472">Membrane</keyword>
<feature type="transmembrane region" description="Helical" evidence="11">
    <location>
        <begin position="471"/>
        <end position="492"/>
    </location>
</feature>
<evidence type="ECO:0000256" key="3">
    <source>
        <dbReference type="ARBA" id="ARBA00010992"/>
    </source>
</evidence>
<keyword evidence="14" id="KW-1185">Reference proteome</keyword>
<evidence type="ECO:0000256" key="4">
    <source>
        <dbReference type="ARBA" id="ARBA00022448"/>
    </source>
</evidence>
<evidence type="ECO:0000256" key="7">
    <source>
        <dbReference type="ARBA" id="ARBA00022801"/>
    </source>
</evidence>
<gene>
    <name evidence="13" type="ORF">FSPOR_5913</name>
</gene>
<dbReference type="InterPro" id="IPR013320">
    <property type="entry name" value="ConA-like_dom_sf"/>
</dbReference>
<dbReference type="AlphaFoldDB" id="A0A395S5P4"/>
<dbReference type="SUPFAM" id="SSF75005">
    <property type="entry name" value="Arabinanase/levansucrase/invertase"/>
    <property type="match status" value="1"/>
</dbReference>
<dbReference type="GO" id="GO:0004553">
    <property type="term" value="F:hydrolase activity, hydrolyzing O-glycosyl compounds"/>
    <property type="evidence" value="ECO:0007669"/>
    <property type="project" value="InterPro"/>
</dbReference>
<keyword evidence="5" id="KW-0762">Sugar transport</keyword>
<feature type="transmembrane region" description="Helical" evidence="11">
    <location>
        <begin position="373"/>
        <end position="394"/>
    </location>
</feature>
<evidence type="ECO:0000256" key="1">
    <source>
        <dbReference type="ARBA" id="ARBA00004141"/>
    </source>
</evidence>
<keyword evidence="6 11" id="KW-0812">Transmembrane</keyword>
<feature type="transmembrane region" description="Helical" evidence="11">
    <location>
        <begin position="349"/>
        <end position="366"/>
    </location>
</feature>